<dbReference type="EMBL" id="CADCUO010000024">
    <property type="protein sequence ID" value="CAA9374189.1"/>
    <property type="molecule type" value="Genomic_DNA"/>
</dbReference>
<feature type="region of interest" description="Disordered" evidence="1">
    <location>
        <begin position="1"/>
        <end position="26"/>
    </location>
</feature>
<reference evidence="2" key="1">
    <citation type="submission" date="2020-02" db="EMBL/GenBank/DDBJ databases">
        <authorList>
            <person name="Meier V. D."/>
        </authorList>
    </citation>
    <scope>NUCLEOTIDE SEQUENCE</scope>
    <source>
        <strain evidence="2">AVDCRST_MAG75</strain>
    </source>
</reference>
<name>A0A6J4N0E4_9ACTN</name>
<accession>A0A6J4N0E4</accession>
<proteinExistence type="predicted"/>
<organism evidence="2">
    <name type="scientific">uncultured Propionibacteriaceae bacterium</name>
    <dbReference type="NCBI Taxonomy" id="257457"/>
    <lineage>
        <taxon>Bacteria</taxon>
        <taxon>Bacillati</taxon>
        <taxon>Actinomycetota</taxon>
        <taxon>Actinomycetes</taxon>
        <taxon>Propionibacteriales</taxon>
        <taxon>Propionibacteriaceae</taxon>
        <taxon>environmental samples</taxon>
    </lineage>
</organism>
<feature type="non-terminal residue" evidence="2">
    <location>
        <position position="1"/>
    </location>
</feature>
<evidence type="ECO:0000313" key="2">
    <source>
        <dbReference type="EMBL" id="CAA9374189.1"/>
    </source>
</evidence>
<feature type="non-terminal residue" evidence="2">
    <location>
        <position position="309"/>
    </location>
</feature>
<dbReference type="AlphaFoldDB" id="A0A6J4N0E4"/>
<protein>
    <submittedName>
        <fullName evidence="2">Predicted rhamnose oligosaccharide ABC transport system, permease component</fullName>
    </submittedName>
</protein>
<gene>
    <name evidence="2" type="ORF">AVDCRST_MAG75-374</name>
</gene>
<evidence type="ECO:0000256" key="1">
    <source>
        <dbReference type="SAM" id="MobiDB-lite"/>
    </source>
</evidence>
<sequence>GEHTEYIGGDPSGARHAGPSGSPEQTTGTVPILVLCSPRAHLRHLLRRSYLRLVLLLLHPLGPVHLDLDRYGQLPDVLRGAGPDHRPAQHLDLCGAHLRNEGGPRHGSGPAVDLEDHRSRLLALSDLLPGAGEHHRRWTHLHCVDEPGAGTDQPGAGRSRCGRAGLADEPQPGVVLHRLGGRVEGCRAGHGHLHRRAGLHPPGVLRGSGGRRGQQMAGVQKHHAATGQAGHRHRDHAVTHRRPAVVRPDLGDDQGRTGFCVRRHRVDDLQAVPGRVLWALHGGQCGAVPGRHDHRGPAHLVAQSRGASL</sequence>
<feature type="region of interest" description="Disordered" evidence="1">
    <location>
        <begin position="192"/>
        <end position="213"/>
    </location>
</feature>